<keyword evidence="7 11" id="KW-0093">Biotin biosynthesis</keyword>
<dbReference type="GO" id="GO:0000287">
    <property type="term" value="F:magnesium ion binding"/>
    <property type="evidence" value="ECO:0007669"/>
    <property type="project" value="UniProtKB-UniRule"/>
</dbReference>
<dbReference type="GO" id="GO:0009102">
    <property type="term" value="P:biotin biosynthetic process"/>
    <property type="evidence" value="ECO:0007669"/>
    <property type="project" value="UniProtKB-UniRule"/>
</dbReference>
<keyword evidence="9 11" id="KW-0460">Magnesium</keyword>
<evidence type="ECO:0000256" key="7">
    <source>
        <dbReference type="ARBA" id="ARBA00022756"/>
    </source>
</evidence>
<dbReference type="NCBIfam" id="TIGR01204">
    <property type="entry name" value="bioW"/>
    <property type="match status" value="1"/>
</dbReference>
<dbReference type="Proteomes" id="UP000185746">
    <property type="component" value="Chromosome"/>
</dbReference>
<evidence type="ECO:0000313" key="12">
    <source>
        <dbReference type="EMBL" id="AOV06693.1"/>
    </source>
</evidence>
<keyword evidence="5 11" id="KW-0436">Ligase</keyword>
<sequence>MYPEYFSVRMRAAEGKAHELGGKHISGGERLGNRLQLEVIATELLAKASNHSRGSADFIQLVVEKVPGEELQFIPPLDVSAIEVATVQEGHDKAKDQLAAAGVSERAIEHAFLILNHERNLRGAAIVNCETGERLDERGQKGVRVSRMDWTDCGHVADSVRVREALALATKVAQSPYTVAELCWSDDPDYVTGYVSSQQLGYVRISPLKRMGCESGGRVFFVHNDVDIDSYIDFLERKPVFIQGGESE</sequence>
<evidence type="ECO:0000256" key="4">
    <source>
        <dbReference type="ARBA" id="ARBA00012984"/>
    </source>
</evidence>
<dbReference type="AlphaFoldDB" id="A0A1D8JDB5"/>
<evidence type="ECO:0000256" key="8">
    <source>
        <dbReference type="ARBA" id="ARBA00022840"/>
    </source>
</evidence>
<dbReference type="EMBL" id="CP017560">
    <property type="protein sequence ID" value="AOV06693.1"/>
    <property type="molecule type" value="Genomic_DNA"/>
</dbReference>
<evidence type="ECO:0000256" key="3">
    <source>
        <dbReference type="ARBA" id="ARBA00011738"/>
    </source>
</evidence>
<comment type="pathway">
    <text evidence="2 11">Metabolic intermediate metabolism; pimeloyl-CoA biosynthesis; pimeloyl-CoA from pimelate: step 1/1.</text>
</comment>
<organism evidence="12 13">
    <name type="scientific">Sporosarcina ureilytica</name>
    <dbReference type="NCBI Taxonomy" id="298596"/>
    <lineage>
        <taxon>Bacteria</taxon>
        <taxon>Bacillati</taxon>
        <taxon>Bacillota</taxon>
        <taxon>Bacilli</taxon>
        <taxon>Bacillales</taxon>
        <taxon>Caryophanaceae</taxon>
        <taxon>Sporosarcina</taxon>
    </lineage>
</organism>
<dbReference type="EC" id="6.2.1.14" evidence="4 11"/>
<evidence type="ECO:0000256" key="5">
    <source>
        <dbReference type="ARBA" id="ARBA00022598"/>
    </source>
</evidence>
<dbReference type="HAMAP" id="MF_00668">
    <property type="entry name" value="BioW"/>
    <property type="match status" value="1"/>
</dbReference>
<proteinExistence type="inferred from homology"/>
<comment type="catalytic activity">
    <reaction evidence="10 11">
        <text>heptanedioate + ATP + CoA = 6-carboxyhexanoyl-CoA + AMP + diphosphate</text>
        <dbReference type="Rhea" id="RHEA:14781"/>
        <dbReference type="ChEBI" id="CHEBI:30616"/>
        <dbReference type="ChEBI" id="CHEBI:33019"/>
        <dbReference type="ChEBI" id="CHEBI:36165"/>
        <dbReference type="ChEBI" id="CHEBI:57287"/>
        <dbReference type="ChEBI" id="CHEBI:57360"/>
        <dbReference type="ChEBI" id="CHEBI:456215"/>
        <dbReference type="EC" id="6.2.1.14"/>
    </reaction>
</comment>
<accession>A0A1D8JDB5</accession>
<evidence type="ECO:0000256" key="1">
    <source>
        <dbReference type="ARBA" id="ARBA00001946"/>
    </source>
</evidence>
<reference evidence="12 13" key="1">
    <citation type="submission" date="2016-09" db="EMBL/GenBank/DDBJ databases">
        <title>Complete genome sequence of the Lysinibacillus sphaericus LMG 22257, a specie of Bacillus with ureolytic activity that can effectively biodeposit calcium carbonate.</title>
        <authorList>
            <person name="Yan W."/>
        </authorList>
    </citation>
    <scope>NUCLEOTIDE SEQUENCE [LARGE SCALE GENOMIC DNA]</scope>
    <source>
        <strain evidence="12 13">LMG 22257</strain>
    </source>
</reference>
<evidence type="ECO:0000313" key="13">
    <source>
        <dbReference type="Proteomes" id="UP000185746"/>
    </source>
</evidence>
<dbReference type="NCBIfam" id="NF002360">
    <property type="entry name" value="PRK01322.1"/>
    <property type="match status" value="1"/>
</dbReference>
<keyword evidence="13" id="KW-1185">Reference proteome</keyword>
<comment type="similarity">
    <text evidence="11">Belongs to the BioW family.</text>
</comment>
<evidence type="ECO:0000256" key="10">
    <source>
        <dbReference type="ARBA" id="ARBA00049553"/>
    </source>
</evidence>
<dbReference type="UniPathway" id="UPA00999">
    <property type="reaction ID" value="UER00351"/>
</dbReference>
<evidence type="ECO:0000256" key="6">
    <source>
        <dbReference type="ARBA" id="ARBA00022741"/>
    </source>
</evidence>
<gene>
    <name evidence="11" type="primary">bioW</name>
    <name evidence="12" type="ORF">BI350_03175</name>
</gene>
<keyword evidence="8 11" id="KW-0067">ATP-binding</keyword>
<keyword evidence="6 11" id="KW-0547">Nucleotide-binding</keyword>
<dbReference type="GO" id="GO:0042410">
    <property type="term" value="F:6-carboxyhexanoate-CoA ligase activity"/>
    <property type="evidence" value="ECO:0007669"/>
    <property type="project" value="UniProtKB-UniRule"/>
</dbReference>
<evidence type="ECO:0000256" key="9">
    <source>
        <dbReference type="ARBA" id="ARBA00022842"/>
    </source>
</evidence>
<name>A0A1D8JDB5_9BACL</name>
<comment type="cofactor">
    <cofactor evidence="1 11">
        <name>Mg(2+)</name>
        <dbReference type="ChEBI" id="CHEBI:18420"/>
    </cofactor>
</comment>
<comment type="function">
    <text evidence="11">Catalyzes the transformation of pimelate into pimeloyl-CoA with concomitant hydrolysis of ATP to AMP.</text>
</comment>
<dbReference type="KEGG" id="surl:BI350_03175"/>
<dbReference type="Pfam" id="PF03744">
    <property type="entry name" value="BioW"/>
    <property type="match status" value="1"/>
</dbReference>
<protein>
    <recommendedName>
        <fullName evidence="4 11">6-carboxyhexanoate--CoA ligase</fullName>
        <ecNumber evidence="4 11">6.2.1.14</ecNumber>
    </recommendedName>
    <alternativeName>
        <fullName evidence="11">Pimeloyl-CoA synthase</fullName>
    </alternativeName>
</protein>
<dbReference type="GO" id="GO:0005524">
    <property type="term" value="F:ATP binding"/>
    <property type="evidence" value="ECO:0007669"/>
    <property type="project" value="UniProtKB-KW"/>
</dbReference>
<comment type="subunit">
    <text evidence="3 11">Homodimer.</text>
</comment>
<dbReference type="InterPro" id="IPR005499">
    <property type="entry name" value="BioW"/>
</dbReference>
<evidence type="ECO:0000256" key="2">
    <source>
        <dbReference type="ARBA" id="ARBA00005075"/>
    </source>
</evidence>
<evidence type="ECO:0000256" key="11">
    <source>
        <dbReference type="HAMAP-Rule" id="MF_00668"/>
    </source>
</evidence>